<protein>
    <submittedName>
        <fullName evidence="2">Uncharacterized protein</fullName>
    </submittedName>
</protein>
<evidence type="ECO:0000256" key="1">
    <source>
        <dbReference type="SAM" id="MobiDB-lite"/>
    </source>
</evidence>
<feature type="compositionally biased region" description="Basic residues" evidence="1">
    <location>
        <begin position="41"/>
        <end position="51"/>
    </location>
</feature>
<dbReference type="Proteomes" id="UP001160148">
    <property type="component" value="Unassembled WGS sequence"/>
</dbReference>
<sequence length="68" mass="7494">MSTSSEGLSTCSDGDDRNKLIDMITQTVTSVCDVAAISVGRRPRTARGLRRRKDDGEEDKKNIRSHTV</sequence>
<organism evidence="2 3">
    <name type="scientific">Macrosiphum euphorbiae</name>
    <name type="common">potato aphid</name>
    <dbReference type="NCBI Taxonomy" id="13131"/>
    <lineage>
        <taxon>Eukaryota</taxon>
        <taxon>Metazoa</taxon>
        <taxon>Ecdysozoa</taxon>
        <taxon>Arthropoda</taxon>
        <taxon>Hexapoda</taxon>
        <taxon>Insecta</taxon>
        <taxon>Pterygota</taxon>
        <taxon>Neoptera</taxon>
        <taxon>Paraneoptera</taxon>
        <taxon>Hemiptera</taxon>
        <taxon>Sternorrhyncha</taxon>
        <taxon>Aphidomorpha</taxon>
        <taxon>Aphidoidea</taxon>
        <taxon>Aphididae</taxon>
        <taxon>Macrosiphini</taxon>
        <taxon>Macrosiphum</taxon>
    </lineage>
</organism>
<reference evidence="2 3" key="1">
    <citation type="submission" date="2023-01" db="EMBL/GenBank/DDBJ databases">
        <authorList>
            <person name="Whitehead M."/>
        </authorList>
    </citation>
    <scope>NUCLEOTIDE SEQUENCE [LARGE SCALE GENOMIC DNA]</scope>
</reference>
<evidence type="ECO:0000313" key="2">
    <source>
        <dbReference type="EMBL" id="CAI6351360.1"/>
    </source>
</evidence>
<name>A0AAV0W664_9HEMI</name>
<comment type="caution">
    <text evidence="2">The sequence shown here is derived from an EMBL/GenBank/DDBJ whole genome shotgun (WGS) entry which is preliminary data.</text>
</comment>
<evidence type="ECO:0000313" key="3">
    <source>
        <dbReference type="Proteomes" id="UP001160148"/>
    </source>
</evidence>
<feature type="compositionally biased region" description="Basic and acidic residues" evidence="1">
    <location>
        <begin position="52"/>
        <end position="62"/>
    </location>
</feature>
<feature type="region of interest" description="Disordered" evidence="1">
    <location>
        <begin position="41"/>
        <end position="68"/>
    </location>
</feature>
<keyword evidence="3" id="KW-1185">Reference proteome</keyword>
<accession>A0AAV0W664</accession>
<dbReference type="AlphaFoldDB" id="A0AAV0W664"/>
<dbReference type="EMBL" id="CARXXK010000001">
    <property type="protein sequence ID" value="CAI6351360.1"/>
    <property type="molecule type" value="Genomic_DNA"/>
</dbReference>
<proteinExistence type="predicted"/>
<gene>
    <name evidence="2" type="ORF">MEUPH1_LOCUS7712</name>
</gene>